<name>A0A368XMQ9_9BURK</name>
<keyword evidence="2" id="KW-1185">Reference proteome</keyword>
<evidence type="ECO:0000313" key="2">
    <source>
        <dbReference type="Proteomes" id="UP000252884"/>
    </source>
</evidence>
<dbReference type="Gene3D" id="3.55.50.10">
    <property type="entry name" value="Baseplate protein-like domains"/>
    <property type="match status" value="1"/>
</dbReference>
<dbReference type="EMBL" id="QPJK01000006">
    <property type="protein sequence ID" value="RCW69135.1"/>
    <property type="molecule type" value="Genomic_DNA"/>
</dbReference>
<accession>A0A368XMQ9</accession>
<protein>
    <submittedName>
        <fullName evidence="1">Phage protein D</fullName>
    </submittedName>
</protein>
<gene>
    <name evidence="1" type="ORF">DES41_1066</name>
</gene>
<dbReference type="RefSeq" id="WP_114469573.1">
    <property type="nucleotide sequence ID" value="NZ_QPJK01000006.1"/>
</dbReference>
<organism evidence="1 2">
    <name type="scientific">Pseudorhodoferax soli</name>
    <dbReference type="NCBI Taxonomy" id="545864"/>
    <lineage>
        <taxon>Bacteria</taxon>
        <taxon>Pseudomonadati</taxon>
        <taxon>Pseudomonadota</taxon>
        <taxon>Betaproteobacteria</taxon>
        <taxon>Burkholderiales</taxon>
        <taxon>Comamonadaceae</taxon>
    </lineage>
</organism>
<dbReference type="AlphaFoldDB" id="A0A368XMQ9"/>
<dbReference type="OrthoDB" id="4070623at2"/>
<evidence type="ECO:0000313" key="1">
    <source>
        <dbReference type="EMBL" id="RCW69135.1"/>
    </source>
</evidence>
<comment type="caution">
    <text evidence="1">The sequence shown here is derived from an EMBL/GenBank/DDBJ whole genome shotgun (WGS) entry which is preliminary data.</text>
</comment>
<dbReference type="Proteomes" id="UP000252884">
    <property type="component" value="Unassembled WGS sequence"/>
</dbReference>
<dbReference type="SUPFAM" id="SSF69279">
    <property type="entry name" value="Phage tail proteins"/>
    <property type="match status" value="1"/>
</dbReference>
<proteinExistence type="predicted"/>
<sequence length="360" mass="38295">MSEATLSQSAIFSARPTLRIAGQEDARLSTQLLALRMEESEGGLSHLELRLNNWVATGGSPELAFDANSTLRLGAELAVYSGDAAAPTEIFQGRVSALEMVCDYGKPPELVVLAEDALGAARRARRTRVYTDQSPAEVARTIAGVLGLAIDVTALDQPRGTWAQLDETDLGFLRRLLARFDADLQVVGARLQVAPRGEVQRGSLELTLYSQLARVRITADLAGQVSAVSVSGWNARDGAPVAGQASALAHGGPGSGRSGPQWAADALGARPLHLAGPAVHSDAEARAVAAAAFDQRARRFVRAEGVAEGNARLRVGCHVRLAGIAPQFDNSYYVVLARHLFDQRQGYRTEFQAECAYLGT</sequence>
<reference evidence="1 2" key="1">
    <citation type="submission" date="2018-07" db="EMBL/GenBank/DDBJ databases">
        <title>Genomic Encyclopedia of Type Strains, Phase IV (KMG-IV): sequencing the most valuable type-strain genomes for metagenomic binning, comparative biology and taxonomic classification.</title>
        <authorList>
            <person name="Goeker M."/>
        </authorList>
    </citation>
    <scope>NUCLEOTIDE SEQUENCE [LARGE SCALE GENOMIC DNA]</scope>
    <source>
        <strain evidence="1 2">DSM 21634</strain>
    </source>
</reference>